<dbReference type="Proteomes" id="UP000290572">
    <property type="component" value="Unassembled WGS sequence"/>
</dbReference>
<gene>
    <name evidence="1" type="ORF">ROHU_030017</name>
</gene>
<sequence length="176" mass="19000">MTDISRAPVETASVSKYVTFAMLCGVFWKNDPIIHPPLLPRARGIIVTTAVASKRFVITRTFPPSSDVILPSPALLKMICVDEVRRERRKLCTNQAQGLDGGHRKPSGHVPATLWGSSLLVFSVSEDDEGVLPLEDSLHGPGVNDGAPRSPETIQAICSLAADHEAADKLAPHFDL</sequence>
<protein>
    <submittedName>
        <fullName evidence="1">Uncharacterized protein</fullName>
    </submittedName>
</protein>
<comment type="caution">
    <text evidence="1">The sequence shown here is derived from an EMBL/GenBank/DDBJ whole genome shotgun (WGS) entry which is preliminary data.</text>
</comment>
<name>A0A498LTF8_LABRO</name>
<evidence type="ECO:0000313" key="1">
    <source>
        <dbReference type="EMBL" id="RXN11400.1"/>
    </source>
</evidence>
<dbReference type="AlphaFoldDB" id="A0A498LTF8"/>
<dbReference type="EMBL" id="QBIY01013144">
    <property type="protein sequence ID" value="RXN11400.1"/>
    <property type="molecule type" value="Genomic_DNA"/>
</dbReference>
<proteinExistence type="predicted"/>
<reference evidence="1 2" key="1">
    <citation type="submission" date="2018-03" db="EMBL/GenBank/DDBJ databases">
        <title>Draft genome sequence of Rohu Carp (Labeo rohita).</title>
        <authorList>
            <person name="Das P."/>
            <person name="Kushwaha B."/>
            <person name="Joshi C.G."/>
            <person name="Kumar D."/>
            <person name="Nagpure N.S."/>
            <person name="Sahoo L."/>
            <person name="Das S.P."/>
            <person name="Bit A."/>
            <person name="Patnaik S."/>
            <person name="Meher P.K."/>
            <person name="Jayasankar P."/>
            <person name="Koringa P.G."/>
            <person name="Patel N.V."/>
            <person name="Hinsu A.T."/>
            <person name="Kumar R."/>
            <person name="Pandey M."/>
            <person name="Agarwal S."/>
            <person name="Srivastava S."/>
            <person name="Singh M."/>
            <person name="Iquebal M.A."/>
            <person name="Jaiswal S."/>
            <person name="Angadi U.B."/>
            <person name="Kumar N."/>
            <person name="Raza M."/>
            <person name="Shah T.M."/>
            <person name="Rai A."/>
            <person name="Jena J.K."/>
        </authorList>
    </citation>
    <scope>NUCLEOTIDE SEQUENCE [LARGE SCALE GENOMIC DNA]</scope>
    <source>
        <strain evidence="1">DASCIFA01</strain>
        <tissue evidence="1">Testis</tissue>
    </source>
</reference>
<accession>A0A498LTF8</accession>
<evidence type="ECO:0000313" key="2">
    <source>
        <dbReference type="Proteomes" id="UP000290572"/>
    </source>
</evidence>
<organism evidence="1 2">
    <name type="scientific">Labeo rohita</name>
    <name type="common">Indian major carp</name>
    <name type="synonym">Cyprinus rohita</name>
    <dbReference type="NCBI Taxonomy" id="84645"/>
    <lineage>
        <taxon>Eukaryota</taxon>
        <taxon>Metazoa</taxon>
        <taxon>Chordata</taxon>
        <taxon>Craniata</taxon>
        <taxon>Vertebrata</taxon>
        <taxon>Euteleostomi</taxon>
        <taxon>Actinopterygii</taxon>
        <taxon>Neopterygii</taxon>
        <taxon>Teleostei</taxon>
        <taxon>Ostariophysi</taxon>
        <taxon>Cypriniformes</taxon>
        <taxon>Cyprinidae</taxon>
        <taxon>Labeoninae</taxon>
        <taxon>Labeonini</taxon>
        <taxon>Labeo</taxon>
    </lineage>
</organism>
<keyword evidence="2" id="KW-1185">Reference proteome</keyword>